<protein>
    <submittedName>
        <fullName evidence="3">Uncharacterized protein</fullName>
    </submittedName>
</protein>
<dbReference type="AlphaFoldDB" id="A0AAF0F6N8"/>
<reference evidence="3" key="1">
    <citation type="submission" date="2023-03" db="EMBL/GenBank/DDBJ databases">
        <title>Mating type loci evolution in Malassezia.</title>
        <authorList>
            <person name="Coelho M.A."/>
        </authorList>
    </citation>
    <scope>NUCLEOTIDE SEQUENCE</scope>
    <source>
        <strain evidence="3">CBS 9431</strain>
    </source>
</reference>
<proteinExistence type="predicted"/>
<evidence type="ECO:0000256" key="1">
    <source>
        <dbReference type="SAM" id="Coils"/>
    </source>
</evidence>
<name>A0AAF0F6N8_9BASI</name>
<feature type="coiled-coil region" evidence="1">
    <location>
        <begin position="167"/>
        <end position="194"/>
    </location>
</feature>
<feature type="compositionally biased region" description="Polar residues" evidence="2">
    <location>
        <begin position="104"/>
        <end position="113"/>
    </location>
</feature>
<feature type="region of interest" description="Disordered" evidence="2">
    <location>
        <begin position="92"/>
        <end position="113"/>
    </location>
</feature>
<accession>A0AAF0F6N8</accession>
<evidence type="ECO:0000256" key="2">
    <source>
        <dbReference type="SAM" id="MobiDB-lite"/>
    </source>
</evidence>
<dbReference type="GeneID" id="85227551"/>
<dbReference type="RefSeq" id="XP_060123806.1">
    <property type="nucleotide sequence ID" value="XM_060267823.1"/>
</dbReference>
<keyword evidence="1" id="KW-0175">Coiled coil</keyword>
<dbReference type="EMBL" id="CP119965">
    <property type="protein sequence ID" value="WFD40909.1"/>
    <property type="molecule type" value="Genomic_DNA"/>
</dbReference>
<evidence type="ECO:0000313" key="4">
    <source>
        <dbReference type="Proteomes" id="UP001217754"/>
    </source>
</evidence>
<gene>
    <name evidence="3" type="ORF">MJAP1_003900</name>
</gene>
<keyword evidence="4" id="KW-1185">Reference proteome</keyword>
<sequence length="271" mass="29945">MSDPAVRQAYRRLLRAALRKLLREDIEVPASGPYAEHTMALFLFASLYARPVHGPCQEGGGLWRPDSTSRAAHLAHNLTANLASLTYHHLSPNTPMQRKRAGGTPSSTAARKQSVVTEALSALDDTSSEPTSTQHVDVLRVLPKPVRGPAGFKPVYWDAQHPEKHLRASSAAELEALQTRLTELAEQYAALTEAHGPKDKRTIDAKARMVDLRGSLKGMRKAEVNRHAEEELAARPKRALYDLVQGLAASESLWLGVPRWTRWMNGEYLAP</sequence>
<evidence type="ECO:0000313" key="3">
    <source>
        <dbReference type="EMBL" id="WFD40909.1"/>
    </source>
</evidence>
<organism evidence="3 4">
    <name type="scientific">Malassezia japonica</name>
    <dbReference type="NCBI Taxonomy" id="223818"/>
    <lineage>
        <taxon>Eukaryota</taxon>
        <taxon>Fungi</taxon>
        <taxon>Dikarya</taxon>
        <taxon>Basidiomycota</taxon>
        <taxon>Ustilaginomycotina</taxon>
        <taxon>Malasseziomycetes</taxon>
        <taxon>Malasseziales</taxon>
        <taxon>Malasseziaceae</taxon>
        <taxon>Malassezia</taxon>
    </lineage>
</organism>
<dbReference type="Proteomes" id="UP001217754">
    <property type="component" value="Chromosome 8"/>
</dbReference>